<dbReference type="EMBL" id="JAINUF010000002">
    <property type="protein sequence ID" value="KAJ8373999.1"/>
    <property type="molecule type" value="Genomic_DNA"/>
</dbReference>
<protein>
    <submittedName>
        <fullName evidence="2">Uncharacterized protein</fullName>
    </submittedName>
</protein>
<keyword evidence="3" id="KW-1185">Reference proteome</keyword>
<gene>
    <name evidence="2" type="ORF">SKAU_G00045790</name>
</gene>
<evidence type="ECO:0000313" key="2">
    <source>
        <dbReference type="EMBL" id="KAJ8373999.1"/>
    </source>
</evidence>
<accession>A0A9Q1G222</accession>
<comment type="caution">
    <text evidence="2">The sequence shown here is derived from an EMBL/GenBank/DDBJ whole genome shotgun (WGS) entry which is preliminary data.</text>
</comment>
<organism evidence="2 3">
    <name type="scientific">Synaphobranchus kaupii</name>
    <name type="common">Kaup's arrowtooth eel</name>
    <dbReference type="NCBI Taxonomy" id="118154"/>
    <lineage>
        <taxon>Eukaryota</taxon>
        <taxon>Metazoa</taxon>
        <taxon>Chordata</taxon>
        <taxon>Craniata</taxon>
        <taxon>Vertebrata</taxon>
        <taxon>Euteleostomi</taxon>
        <taxon>Actinopterygii</taxon>
        <taxon>Neopterygii</taxon>
        <taxon>Teleostei</taxon>
        <taxon>Anguilliformes</taxon>
        <taxon>Synaphobranchidae</taxon>
        <taxon>Synaphobranchus</taxon>
    </lineage>
</organism>
<name>A0A9Q1G222_SYNKA</name>
<feature type="compositionally biased region" description="Polar residues" evidence="1">
    <location>
        <begin position="111"/>
        <end position="120"/>
    </location>
</feature>
<reference evidence="2" key="1">
    <citation type="journal article" date="2023" name="Science">
        <title>Genome structures resolve the early diversification of teleost fishes.</title>
        <authorList>
            <person name="Parey E."/>
            <person name="Louis A."/>
            <person name="Montfort J."/>
            <person name="Bouchez O."/>
            <person name="Roques C."/>
            <person name="Iampietro C."/>
            <person name="Lluch J."/>
            <person name="Castinel A."/>
            <person name="Donnadieu C."/>
            <person name="Desvignes T."/>
            <person name="Floi Bucao C."/>
            <person name="Jouanno E."/>
            <person name="Wen M."/>
            <person name="Mejri S."/>
            <person name="Dirks R."/>
            <person name="Jansen H."/>
            <person name="Henkel C."/>
            <person name="Chen W.J."/>
            <person name="Zahm M."/>
            <person name="Cabau C."/>
            <person name="Klopp C."/>
            <person name="Thompson A.W."/>
            <person name="Robinson-Rechavi M."/>
            <person name="Braasch I."/>
            <person name="Lecointre G."/>
            <person name="Bobe J."/>
            <person name="Postlethwait J.H."/>
            <person name="Berthelot C."/>
            <person name="Roest Crollius H."/>
            <person name="Guiguen Y."/>
        </authorList>
    </citation>
    <scope>NUCLEOTIDE SEQUENCE</scope>
    <source>
        <strain evidence="2">WJC10195</strain>
    </source>
</reference>
<dbReference type="Proteomes" id="UP001152622">
    <property type="component" value="Chromosome 2"/>
</dbReference>
<evidence type="ECO:0000313" key="3">
    <source>
        <dbReference type="Proteomes" id="UP001152622"/>
    </source>
</evidence>
<sequence>MNDDNLHVCGGGPTVQSVSHFPYGNPQCNRCLETSRARRGNGREVTGSAAYFAHAQRISPTWIELRRPKVDVPRSGAAPNGDDRKTSTDARPEALTSTQWRLNQRPPLTPFHSSVKSTLL</sequence>
<proteinExistence type="predicted"/>
<evidence type="ECO:0000256" key="1">
    <source>
        <dbReference type="SAM" id="MobiDB-lite"/>
    </source>
</evidence>
<feature type="compositionally biased region" description="Basic and acidic residues" evidence="1">
    <location>
        <begin position="81"/>
        <end position="92"/>
    </location>
</feature>
<feature type="region of interest" description="Disordered" evidence="1">
    <location>
        <begin position="67"/>
        <end position="120"/>
    </location>
</feature>
<dbReference type="AlphaFoldDB" id="A0A9Q1G222"/>